<keyword evidence="11" id="KW-1185">Reference proteome</keyword>
<dbReference type="Gene3D" id="3.20.20.120">
    <property type="entry name" value="Enolase-like C-terminal domain"/>
    <property type="match status" value="1"/>
</dbReference>
<dbReference type="EMBL" id="GL377586">
    <property type="protein sequence ID" value="EFJ25629.1"/>
    <property type="molecule type" value="Genomic_DNA"/>
</dbReference>
<keyword evidence="2 6" id="KW-0479">Metal-binding</keyword>
<comment type="cofactor">
    <cofactor evidence="6 7">
        <name>Mg(2+)</name>
        <dbReference type="ChEBI" id="CHEBI:18420"/>
    </cofactor>
    <text evidence="6 7">Binds 1 Mg(2+) ion per subunit.</text>
</comment>
<dbReference type="GO" id="GO:0016854">
    <property type="term" value="F:racemase and epimerase activity"/>
    <property type="evidence" value="ECO:0000318"/>
    <property type="project" value="GO_Central"/>
</dbReference>
<evidence type="ECO:0000256" key="1">
    <source>
        <dbReference type="ARBA" id="ARBA00008031"/>
    </source>
</evidence>
<dbReference type="InterPro" id="IPR029065">
    <property type="entry name" value="Enolase_C-like"/>
</dbReference>
<evidence type="ECO:0000256" key="6">
    <source>
        <dbReference type="PIRSR" id="PIRSR634603-3"/>
    </source>
</evidence>
<evidence type="ECO:0000259" key="9">
    <source>
        <dbReference type="Pfam" id="PF13378"/>
    </source>
</evidence>
<evidence type="ECO:0000259" key="8">
    <source>
        <dbReference type="Pfam" id="PF02746"/>
    </source>
</evidence>
<dbReference type="AlphaFoldDB" id="D8RQB9"/>
<dbReference type="KEGG" id="smo:SELMODRAFT_413825"/>
<dbReference type="InterPro" id="IPR036849">
    <property type="entry name" value="Enolase-like_C_sf"/>
</dbReference>
<dbReference type="Pfam" id="PF13378">
    <property type="entry name" value="MR_MLE_C"/>
    <property type="match status" value="1"/>
</dbReference>
<dbReference type="PANTHER" id="PTHR48073:SF2">
    <property type="entry name" value="O-SUCCINYLBENZOATE SYNTHASE"/>
    <property type="match status" value="1"/>
</dbReference>
<dbReference type="SUPFAM" id="SSF51604">
    <property type="entry name" value="Enolase C-terminal domain-like"/>
    <property type="match status" value="1"/>
</dbReference>
<evidence type="ECO:0000256" key="3">
    <source>
        <dbReference type="ARBA" id="ARBA00022842"/>
    </source>
</evidence>
<dbReference type="InParanoid" id="D8RQB9"/>
<feature type="binding site" evidence="6">
    <location>
        <position position="211"/>
    </location>
    <ligand>
        <name>Mg(2+)</name>
        <dbReference type="ChEBI" id="CHEBI:18420"/>
    </ligand>
</feature>
<comment type="similarity">
    <text evidence="1 7">Belongs to the mandelate racemase/muconate lactonizing enzyme family.</text>
</comment>
<dbReference type="SUPFAM" id="SSF54826">
    <property type="entry name" value="Enolase N-terminal domain-like"/>
    <property type="match status" value="1"/>
</dbReference>
<keyword evidence="3 6" id="KW-0460">Magnesium</keyword>
<protein>
    <recommendedName>
        <fullName evidence="7">Dipeptide epimerase</fullName>
        <ecNumber evidence="7">5.1.1.-</ecNumber>
    </recommendedName>
</protein>
<dbReference type="InterPro" id="IPR034603">
    <property type="entry name" value="Dipeptide_epimerase"/>
</dbReference>
<dbReference type="GO" id="GO:0016855">
    <property type="term" value="F:racemase and epimerase activity, acting on amino acids and derivatives"/>
    <property type="evidence" value="ECO:0007669"/>
    <property type="project" value="UniProtKB-UniRule"/>
</dbReference>
<organism evidence="11">
    <name type="scientific">Selaginella moellendorffii</name>
    <name type="common">Spikemoss</name>
    <dbReference type="NCBI Taxonomy" id="88036"/>
    <lineage>
        <taxon>Eukaryota</taxon>
        <taxon>Viridiplantae</taxon>
        <taxon>Streptophyta</taxon>
        <taxon>Embryophyta</taxon>
        <taxon>Tracheophyta</taxon>
        <taxon>Lycopodiopsida</taxon>
        <taxon>Selaginellales</taxon>
        <taxon>Selaginellaceae</taxon>
        <taxon>Selaginella</taxon>
    </lineage>
</organism>
<evidence type="ECO:0000256" key="5">
    <source>
        <dbReference type="PIRSR" id="PIRSR634603-1"/>
    </source>
</evidence>
<dbReference type="Gramene" id="EFJ25629">
    <property type="protein sequence ID" value="EFJ25629"/>
    <property type="gene ID" value="SELMODRAFT_413825"/>
</dbReference>
<keyword evidence="4 7" id="KW-0413">Isomerase</keyword>
<dbReference type="InterPro" id="IPR029017">
    <property type="entry name" value="Enolase-like_N"/>
</dbReference>
<dbReference type="GO" id="GO:0046872">
    <property type="term" value="F:metal ion binding"/>
    <property type="evidence" value="ECO:0007669"/>
    <property type="project" value="UniProtKB-KW"/>
</dbReference>
<feature type="domain" description="Mandelate racemase/muconate lactonizing enzyme N-terminal" evidence="8">
    <location>
        <begin position="27"/>
        <end position="145"/>
    </location>
</feature>
<name>D8RQB9_SELML</name>
<dbReference type="STRING" id="88036.D8RQB9"/>
<accession>D8RQB9</accession>
<dbReference type="Gene3D" id="3.30.390.10">
    <property type="entry name" value="Enolase-like, N-terminal domain"/>
    <property type="match status" value="1"/>
</dbReference>
<dbReference type="Pfam" id="PF02746">
    <property type="entry name" value="MR_MLE_N"/>
    <property type="match status" value="1"/>
</dbReference>
<dbReference type="eggNOG" id="ENOG502QU7C">
    <property type="taxonomic scope" value="Eukaryota"/>
</dbReference>
<feature type="active site" description="Proton acceptor; specific for (R)-substrate epimerization" evidence="5">
    <location>
        <position position="183"/>
    </location>
</feature>
<feature type="domain" description="Enolase C-terminal" evidence="9">
    <location>
        <begin position="166"/>
        <end position="377"/>
    </location>
</feature>
<dbReference type="OMA" id="IAHVINI"/>
<evidence type="ECO:0000313" key="11">
    <source>
        <dbReference type="Proteomes" id="UP000001514"/>
    </source>
</evidence>
<feature type="active site" description="Proton acceptor; specific for (S)-substrate epimerization" evidence="5">
    <location>
        <position position="290"/>
    </location>
</feature>
<dbReference type="HOGENOM" id="CLU_030273_4_1_1"/>
<evidence type="ECO:0000256" key="4">
    <source>
        <dbReference type="ARBA" id="ARBA00023235"/>
    </source>
</evidence>
<evidence type="ECO:0000313" key="10">
    <source>
        <dbReference type="EMBL" id="EFJ25629.1"/>
    </source>
</evidence>
<dbReference type="EC" id="5.1.1.-" evidence="7"/>
<reference evidence="10 11" key="1">
    <citation type="journal article" date="2011" name="Science">
        <title>The Selaginella genome identifies genetic changes associated with the evolution of vascular plants.</title>
        <authorList>
            <person name="Banks J.A."/>
            <person name="Nishiyama T."/>
            <person name="Hasebe M."/>
            <person name="Bowman J.L."/>
            <person name="Gribskov M."/>
            <person name="dePamphilis C."/>
            <person name="Albert V.A."/>
            <person name="Aono N."/>
            <person name="Aoyama T."/>
            <person name="Ambrose B.A."/>
            <person name="Ashton N.W."/>
            <person name="Axtell M.J."/>
            <person name="Barker E."/>
            <person name="Barker M.S."/>
            <person name="Bennetzen J.L."/>
            <person name="Bonawitz N.D."/>
            <person name="Chapple C."/>
            <person name="Cheng C."/>
            <person name="Correa L.G."/>
            <person name="Dacre M."/>
            <person name="DeBarry J."/>
            <person name="Dreyer I."/>
            <person name="Elias M."/>
            <person name="Engstrom E.M."/>
            <person name="Estelle M."/>
            <person name="Feng L."/>
            <person name="Finet C."/>
            <person name="Floyd S.K."/>
            <person name="Frommer W.B."/>
            <person name="Fujita T."/>
            <person name="Gramzow L."/>
            <person name="Gutensohn M."/>
            <person name="Harholt J."/>
            <person name="Hattori M."/>
            <person name="Heyl A."/>
            <person name="Hirai T."/>
            <person name="Hiwatashi Y."/>
            <person name="Ishikawa M."/>
            <person name="Iwata M."/>
            <person name="Karol K.G."/>
            <person name="Koehler B."/>
            <person name="Kolukisaoglu U."/>
            <person name="Kubo M."/>
            <person name="Kurata T."/>
            <person name="Lalonde S."/>
            <person name="Li K."/>
            <person name="Li Y."/>
            <person name="Litt A."/>
            <person name="Lyons E."/>
            <person name="Manning G."/>
            <person name="Maruyama T."/>
            <person name="Michael T.P."/>
            <person name="Mikami K."/>
            <person name="Miyazaki S."/>
            <person name="Morinaga S."/>
            <person name="Murata T."/>
            <person name="Mueller-Roeber B."/>
            <person name="Nelson D.R."/>
            <person name="Obara M."/>
            <person name="Oguri Y."/>
            <person name="Olmstead R.G."/>
            <person name="Onodera N."/>
            <person name="Petersen B.L."/>
            <person name="Pils B."/>
            <person name="Prigge M."/>
            <person name="Rensing S.A."/>
            <person name="Riano-Pachon D.M."/>
            <person name="Roberts A.W."/>
            <person name="Sato Y."/>
            <person name="Scheller H.V."/>
            <person name="Schulz B."/>
            <person name="Schulz C."/>
            <person name="Shakirov E.V."/>
            <person name="Shibagaki N."/>
            <person name="Shinohara N."/>
            <person name="Shippen D.E."/>
            <person name="Soerensen I."/>
            <person name="Sotooka R."/>
            <person name="Sugimoto N."/>
            <person name="Sugita M."/>
            <person name="Sumikawa N."/>
            <person name="Tanurdzic M."/>
            <person name="Theissen G."/>
            <person name="Ulvskov P."/>
            <person name="Wakazuki S."/>
            <person name="Weng J.K."/>
            <person name="Willats W.W."/>
            <person name="Wipf D."/>
            <person name="Wolf P.G."/>
            <person name="Yang L."/>
            <person name="Zimmer A.D."/>
            <person name="Zhu Q."/>
            <person name="Mitros T."/>
            <person name="Hellsten U."/>
            <person name="Loque D."/>
            <person name="Otillar R."/>
            <person name="Salamov A."/>
            <person name="Schmutz J."/>
            <person name="Shapiro H."/>
            <person name="Lindquist E."/>
            <person name="Lucas S."/>
            <person name="Rokhsar D."/>
            <person name="Grigoriev I.V."/>
        </authorList>
    </citation>
    <scope>NUCLEOTIDE SEQUENCE [LARGE SCALE GENOMIC DNA]</scope>
</reference>
<dbReference type="Proteomes" id="UP000001514">
    <property type="component" value="Unassembled WGS sequence"/>
</dbReference>
<gene>
    <name evidence="10" type="ORF">SELMODRAFT_413825</name>
</gene>
<dbReference type="PANTHER" id="PTHR48073">
    <property type="entry name" value="O-SUCCINYLBENZOATE SYNTHASE-RELATED"/>
    <property type="match status" value="1"/>
</dbReference>
<dbReference type="GO" id="GO:0006518">
    <property type="term" value="P:peptide metabolic process"/>
    <property type="evidence" value="ECO:0000318"/>
    <property type="project" value="GO_Central"/>
</dbReference>
<proteinExistence type="inferred from homology"/>
<dbReference type="InterPro" id="IPR013341">
    <property type="entry name" value="Mandelate_racemase_N_dom"/>
</dbReference>
<evidence type="ECO:0000256" key="7">
    <source>
        <dbReference type="RuleBase" id="RU366006"/>
    </source>
</evidence>
<feature type="binding site" evidence="6">
    <location>
        <position position="266"/>
    </location>
    <ligand>
        <name>Mg(2+)</name>
        <dbReference type="ChEBI" id="CHEBI:18420"/>
    </ligand>
</feature>
<sequence>MSHGGRRWNRSGRGSRRRGHGRLMCCFTIATTKLEAVANVAVRVELADGSVGWGEAPTLFPVTAEDQTVALDQAGRCCRMLEQLEPGLSCMEILSSVGNLLPGHDYASVNFSHFLSLRQARAGIEMAVIDAAARSVGIPLWKFFGGASNFVTTDITIPICEPDNAARLAMEYAQRGFRTVKTKVGGRDLSSDIAMLHAIRSSHPTCNLILDAYEGYTSHEALRVLQELQGDHSYSLRAASGTRRLGWFALVSKKARELYGVPVAADESCRSLDDAQRIADEELAPVINVKLAKLGVLGALEVISLARENKIELMIGGMVETRLGMGFAAHLAAGFGFFRYIDLDTPLLLAEDPIEGGYQVHSKKYIMTNAPGQGINLK</sequence>
<evidence type="ECO:0000256" key="2">
    <source>
        <dbReference type="ARBA" id="ARBA00022723"/>
    </source>
</evidence>
<dbReference type="CDD" id="cd03319">
    <property type="entry name" value="L-Ala-DL-Glu_epimerase"/>
    <property type="match status" value="1"/>
</dbReference>